<evidence type="ECO:0000256" key="1">
    <source>
        <dbReference type="ARBA" id="ARBA00001933"/>
    </source>
</evidence>
<dbReference type="OrthoDB" id="2536440at2759"/>
<name>A0A9W4SDF5_9GLOM</name>
<evidence type="ECO:0000256" key="4">
    <source>
        <dbReference type="ARBA" id="ARBA00012041"/>
    </source>
</evidence>
<comment type="caution">
    <text evidence="9">The sequence shown here is derived from an EMBL/GenBank/DDBJ whole genome shotgun (WGS) entry which is preliminary data.</text>
</comment>
<evidence type="ECO:0000313" key="10">
    <source>
        <dbReference type="Proteomes" id="UP001153678"/>
    </source>
</evidence>
<keyword evidence="7" id="KW-0129">CBS domain</keyword>
<dbReference type="InterPro" id="IPR036052">
    <property type="entry name" value="TrpB-like_PALP_sf"/>
</dbReference>
<dbReference type="SMART" id="SM00116">
    <property type="entry name" value="CBS"/>
    <property type="match status" value="2"/>
</dbReference>
<evidence type="ECO:0000256" key="7">
    <source>
        <dbReference type="PROSITE-ProRule" id="PRU00703"/>
    </source>
</evidence>
<keyword evidence="5" id="KW-0663">Pyridoxal phosphate</keyword>
<dbReference type="GO" id="GO:0009069">
    <property type="term" value="P:serine family amino acid metabolic process"/>
    <property type="evidence" value="ECO:0007669"/>
    <property type="project" value="UniProtKB-ARBA"/>
</dbReference>
<dbReference type="InterPro" id="IPR001926">
    <property type="entry name" value="TrpB-like_PALP"/>
</dbReference>
<feature type="domain" description="CBS" evidence="8">
    <location>
        <begin position="391"/>
        <end position="451"/>
    </location>
</feature>
<protein>
    <recommendedName>
        <fullName evidence="4">cystathionine beta-synthase</fullName>
        <ecNumber evidence="4">4.2.1.22</ecNumber>
    </recommendedName>
</protein>
<reference evidence="9" key="1">
    <citation type="submission" date="2022-08" db="EMBL/GenBank/DDBJ databases">
        <authorList>
            <person name="Kallberg Y."/>
            <person name="Tangrot J."/>
            <person name="Rosling A."/>
        </authorList>
    </citation>
    <scope>NUCLEOTIDE SEQUENCE</scope>
    <source>
        <strain evidence="9">Wild A</strain>
    </source>
</reference>
<dbReference type="AlphaFoldDB" id="A0A9W4SDF5"/>
<dbReference type="SUPFAM" id="SSF53686">
    <property type="entry name" value="Tryptophan synthase beta subunit-like PLP-dependent enzymes"/>
    <property type="match status" value="1"/>
</dbReference>
<dbReference type="Gene3D" id="3.10.580.10">
    <property type="entry name" value="CBS-domain"/>
    <property type="match status" value="1"/>
</dbReference>
<dbReference type="GO" id="GO:0044272">
    <property type="term" value="P:sulfur compound biosynthetic process"/>
    <property type="evidence" value="ECO:0007669"/>
    <property type="project" value="UniProtKB-ARBA"/>
</dbReference>
<dbReference type="FunFam" id="3.40.50.1100:FF:000118">
    <property type="entry name" value="Related to CYS4-cystathionine beta-synthase"/>
    <property type="match status" value="1"/>
</dbReference>
<gene>
    <name evidence="9" type="ORF">FWILDA_LOCUS1846</name>
</gene>
<evidence type="ECO:0000256" key="5">
    <source>
        <dbReference type="ARBA" id="ARBA00022898"/>
    </source>
</evidence>
<dbReference type="EC" id="4.2.1.22" evidence="4"/>
<evidence type="ECO:0000259" key="8">
    <source>
        <dbReference type="PROSITE" id="PS51371"/>
    </source>
</evidence>
<dbReference type="Pfam" id="PF00291">
    <property type="entry name" value="PALP"/>
    <property type="match status" value="1"/>
</dbReference>
<evidence type="ECO:0000256" key="2">
    <source>
        <dbReference type="ARBA" id="ARBA00005003"/>
    </source>
</evidence>
<dbReference type="Gene3D" id="3.40.50.1100">
    <property type="match status" value="2"/>
</dbReference>
<evidence type="ECO:0000313" key="9">
    <source>
        <dbReference type="EMBL" id="CAI2164990.1"/>
    </source>
</evidence>
<dbReference type="EMBL" id="CAMKVN010000190">
    <property type="protein sequence ID" value="CAI2164990.1"/>
    <property type="molecule type" value="Genomic_DNA"/>
</dbReference>
<dbReference type="SUPFAM" id="SSF54631">
    <property type="entry name" value="CBS-domain pair"/>
    <property type="match status" value="1"/>
</dbReference>
<dbReference type="Pfam" id="PF00571">
    <property type="entry name" value="CBS"/>
    <property type="match status" value="2"/>
</dbReference>
<dbReference type="InterPro" id="IPR000644">
    <property type="entry name" value="CBS_dom"/>
</dbReference>
<dbReference type="InterPro" id="IPR050214">
    <property type="entry name" value="Cys_Synth/Cystath_Beta-Synth"/>
</dbReference>
<comment type="cofactor">
    <cofactor evidence="1">
        <name>pyridoxal 5'-phosphate</name>
        <dbReference type="ChEBI" id="CHEBI:597326"/>
    </cofactor>
</comment>
<dbReference type="PROSITE" id="PS51371">
    <property type="entry name" value="CBS"/>
    <property type="match status" value="1"/>
</dbReference>
<keyword evidence="10" id="KW-1185">Reference proteome</keyword>
<dbReference type="FunFam" id="3.40.50.1100:FF:000003">
    <property type="entry name" value="Cystathionine beta-synthase"/>
    <property type="match status" value="1"/>
</dbReference>
<dbReference type="PANTHER" id="PTHR10314">
    <property type="entry name" value="CYSTATHIONINE BETA-SYNTHASE"/>
    <property type="match status" value="1"/>
</dbReference>
<evidence type="ECO:0000256" key="6">
    <source>
        <dbReference type="ARBA" id="ARBA00047490"/>
    </source>
</evidence>
<dbReference type="InterPro" id="IPR046342">
    <property type="entry name" value="CBS_dom_sf"/>
</dbReference>
<evidence type="ECO:0000256" key="3">
    <source>
        <dbReference type="ARBA" id="ARBA00007103"/>
    </source>
</evidence>
<dbReference type="CDD" id="cd01561">
    <property type="entry name" value="CBS_like"/>
    <property type="match status" value="1"/>
</dbReference>
<comment type="similarity">
    <text evidence="3">Belongs to the cysteine synthase/cystathionine beta-synthase family.</text>
</comment>
<accession>A0A9W4SDF5</accession>
<dbReference type="GO" id="GO:0006534">
    <property type="term" value="P:cysteine metabolic process"/>
    <property type="evidence" value="ECO:0007669"/>
    <property type="project" value="UniProtKB-ARBA"/>
</dbReference>
<dbReference type="Proteomes" id="UP001153678">
    <property type="component" value="Unassembled WGS sequence"/>
</dbReference>
<proteinExistence type="inferred from homology"/>
<comment type="pathway">
    <text evidence="2">Amino-acid biosynthesis; L-cysteine biosynthesis; L-cysteine from L-homocysteine and L-serine: step 1/2.</text>
</comment>
<comment type="catalytic activity">
    <reaction evidence="6">
        <text>L-homocysteine + L-serine = L,L-cystathionine + H2O</text>
        <dbReference type="Rhea" id="RHEA:10112"/>
        <dbReference type="ChEBI" id="CHEBI:15377"/>
        <dbReference type="ChEBI" id="CHEBI:33384"/>
        <dbReference type="ChEBI" id="CHEBI:58161"/>
        <dbReference type="ChEBI" id="CHEBI:58199"/>
        <dbReference type="EC" id="4.2.1.22"/>
    </reaction>
</comment>
<organism evidence="9 10">
    <name type="scientific">Funneliformis geosporum</name>
    <dbReference type="NCBI Taxonomy" id="1117311"/>
    <lineage>
        <taxon>Eukaryota</taxon>
        <taxon>Fungi</taxon>
        <taxon>Fungi incertae sedis</taxon>
        <taxon>Mucoromycota</taxon>
        <taxon>Glomeromycotina</taxon>
        <taxon>Glomeromycetes</taxon>
        <taxon>Glomerales</taxon>
        <taxon>Glomeraceae</taxon>
        <taxon>Funneliformis</taxon>
    </lineage>
</organism>
<dbReference type="GO" id="GO:0004122">
    <property type="term" value="F:cystathionine beta-synthase activity"/>
    <property type="evidence" value="ECO:0007669"/>
    <property type="project" value="UniProtKB-EC"/>
</dbReference>
<sequence>MVPLTYGKPIPVTENTVERNFVVVLSVAKSKTLLTYQKACDAENQAIKIKFYAVRIKSLPSSIELSNIELLAKLEYLNSLSGSIKDRVAKRILEDVEKKEELNSKTTLLIPTSGNLGISIALLAYKKGYKTIVLVPERTSIDRIHILKALGVEIIRTQTEAHYDAPESNFSLAKKLSSEIANSIVIDEFNSQSNFKVHYEETAEEIYTQMEGKLDVLVVGVESGATITGLAKNLKSRISGLKVVAVEPQHSRIQDNKPINPSSVKDRKVEDIGNNFTPTILDMSLIDSWMRVSDQESFAMSRKLINDGLLAGPSSGSVMSATLSYIKQRSIAQESSTRILCILNDTARNYSTTLLSDEWLLENDLMDDEMIRKLEYQRSEKYRAASVEDLQLPAAVTIPPNITISHAIELMLEREYSQLPVIDSHKKLIGYVSLTSLQTYLDAGEAAPKDVVSKWLFSFGGNGTNYSKRERYQLITPDTPLSELAKFFEKHSFAVVTDSERKWCLGVATKYDLINFLNHRNSR</sequence>